<dbReference type="AlphaFoldDB" id="A0A9N9IUG1"/>
<evidence type="ECO:0000313" key="3">
    <source>
        <dbReference type="Proteomes" id="UP000789405"/>
    </source>
</evidence>
<reference evidence="2" key="1">
    <citation type="submission" date="2021-06" db="EMBL/GenBank/DDBJ databases">
        <authorList>
            <person name="Kallberg Y."/>
            <person name="Tangrot J."/>
            <person name="Rosling A."/>
        </authorList>
    </citation>
    <scope>NUCLEOTIDE SEQUENCE</scope>
    <source>
        <strain evidence="2">MA453B</strain>
    </source>
</reference>
<evidence type="ECO:0000313" key="2">
    <source>
        <dbReference type="EMBL" id="CAG8751897.1"/>
    </source>
</evidence>
<comment type="caution">
    <text evidence="2">The sequence shown here is derived from an EMBL/GenBank/DDBJ whole genome shotgun (WGS) entry which is preliminary data.</text>
</comment>
<keyword evidence="3" id="KW-1185">Reference proteome</keyword>
<organism evidence="2 3">
    <name type="scientific">Dentiscutata erythropus</name>
    <dbReference type="NCBI Taxonomy" id="1348616"/>
    <lineage>
        <taxon>Eukaryota</taxon>
        <taxon>Fungi</taxon>
        <taxon>Fungi incertae sedis</taxon>
        <taxon>Mucoromycota</taxon>
        <taxon>Glomeromycotina</taxon>
        <taxon>Glomeromycetes</taxon>
        <taxon>Diversisporales</taxon>
        <taxon>Gigasporaceae</taxon>
        <taxon>Dentiscutata</taxon>
    </lineage>
</organism>
<protein>
    <submittedName>
        <fullName evidence="2">9280_t:CDS:1</fullName>
    </submittedName>
</protein>
<evidence type="ECO:0000256" key="1">
    <source>
        <dbReference type="SAM" id="MobiDB-lite"/>
    </source>
</evidence>
<dbReference type="EMBL" id="CAJVPY010015450">
    <property type="protein sequence ID" value="CAG8751897.1"/>
    <property type="molecule type" value="Genomic_DNA"/>
</dbReference>
<dbReference type="Proteomes" id="UP000789405">
    <property type="component" value="Unassembled WGS sequence"/>
</dbReference>
<name>A0A9N9IUG1_9GLOM</name>
<gene>
    <name evidence="2" type="ORF">DERYTH_LOCUS16980</name>
</gene>
<feature type="non-terminal residue" evidence="2">
    <location>
        <position position="133"/>
    </location>
</feature>
<accession>A0A9N9IUG1</accession>
<sequence>MIRRYVLEDAEYLTLVQTILISTSNDEIEITPDDLPYSSSLLLFFAPVVSNTHFSNNKFGRESLMLSKKLYNGVTGHKNIETEIIVSYTNQNGRYNALKDNLKKTNYASNEQTSNNSNKAKAKAQSDINDYFE</sequence>
<feature type="compositionally biased region" description="Polar residues" evidence="1">
    <location>
        <begin position="106"/>
        <end position="119"/>
    </location>
</feature>
<feature type="region of interest" description="Disordered" evidence="1">
    <location>
        <begin position="106"/>
        <end position="133"/>
    </location>
</feature>
<proteinExistence type="predicted"/>
<dbReference type="OrthoDB" id="2402625at2759"/>